<dbReference type="InterPro" id="IPR020476">
    <property type="entry name" value="Nudix_hydrolase"/>
</dbReference>
<evidence type="ECO:0000256" key="8">
    <source>
        <dbReference type="ARBA" id="ARBA00022842"/>
    </source>
</evidence>
<dbReference type="InterPro" id="IPR000086">
    <property type="entry name" value="NUDIX_hydrolase_dom"/>
</dbReference>
<dbReference type="PRINTS" id="PR00502">
    <property type="entry name" value="NUDIXFAMILY"/>
</dbReference>
<evidence type="ECO:0000256" key="10">
    <source>
        <dbReference type="ARBA" id="ARBA00035861"/>
    </source>
</evidence>
<dbReference type="PANTHER" id="PTHR47707:SF1">
    <property type="entry name" value="NUDIX HYDROLASE FAMILY PROTEIN"/>
    <property type="match status" value="1"/>
</dbReference>
<comment type="catalytic activity">
    <reaction evidence="10">
        <text>8-oxo-dGTP + H2O = 8-oxo-dGMP + diphosphate + H(+)</text>
        <dbReference type="Rhea" id="RHEA:31575"/>
        <dbReference type="ChEBI" id="CHEBI:15377"/>
        <dbReference type="ChEBI" id="CHEBI:15378"/>
        <dbReference type="ChEBI" id="CHEBI:33019"/>
        <dbReference type="ChEBI" id="CHEBI:63224"/>
        <dbReference type="ChEBI" id="CHEBI:77896"/>
        <dbReference type="EC" id="3.6.1.55"/>
    </reaction>
</comment>
<evidence type="ECO:0000313" key="13">
    <source>
        <dbReference type="EMBL" id="MBD7970411.1"/>
    </source>
</evidence>
<evidence type="ECO:0000313" key="14">
    <source>
        <dbReference type="Proteomes" id="UP000608071"/>
    </source>
</evidence>
<feature type="domain" description="Nudix hydrolase" evidence="12">
    <location>
        <begin position="3"/>
        <end position="128"/>
    </location>
</feature>
<keyword evidence="3" id="KW-0515">Mutator protein</keyword>
<dbReference type="EC" id="3.6.1.55" evidence="11"/>
<name>A0ABR8T3Q6_9BACL</name>
<comment type="caution">
    <text evidence="13">The sequence shown here is derived from an EMBL/GenBank/DDBJ whole genome shotgun (WGS) entry which is preliminary data.</text>
</comment>
<evidence type="ECO:0000256" key="6">
    <source>
        <dbReference type="ARBA" id="ARBA00022763"/>
    </source>
</evidence>
<reference evidence="13 14" key="1">
    <citation type="submission" date="2020-08" db="EMBL/GenBank/DDBJ databases">
        <title>A Genomic Blueprint of the Chicken Gut Microbiome.</title>
        <authorList>
            <person name="Gilroy R."/>
            <person name="Ravi A."/>
            <person name="Getino M."/>
            <person name="Pursley I."/>
            <person name="Horton D.L."/>
            <person name="Alikhan N.-F."/>
            <person name="Baker D."/>
            <person name="Gharbi K."/>
            <person name="Hall N."/>
            <person name="Watson M."/>
            <person name="Adriaenssens E.M."/>
            <person name="Foster-Nyarko E."/>
            <person name="Jarju S."/>
            <person name="Secka A."/>
            <person name="Antonio M."/>
            <person name="Oren A."/>
            <person name="Chaudhuri R."/>
            <person name="La Ragione R.M."/>
            <person name="Hildebrand F."/>
            <person name="Pallen M.J."/>
        </authorList>
    </citation>
    <scope>NUCLEOTIDE SEQUENCE [LARGE SCALE GENOMIC DNA]</scope>
    <source>
        <strain evidence="13 14">Sa2BVA9</strain>
    </source>
</reference>
<organism evidence="13 14">
    <name type="scientific">Paenibacillus gallinarum</name>
    <dbReference type="NCBI Taxonomy" id="2762232"/>
    <lineage>
        <taxon>Bacteria</taxon>
        <taxon>Bacillati</taxon>
        <taxon>Bacillota</taxon>
        <taxon>Bacilli</taxon>
        <taxon>Bacillales</taxon>
        <taxon>Paenibacillaceae</taxon>
        <taxon>Paenibacillus</taxon>
    </lineage>
</organism>
<evidence type="ECO:0000256" key="5">
    <source>
        <dbReference type="ARBA" id="ARBA00022723"/>
    </source>
</evidence>
<evidence type="ECO:0000256" key="2">
    <source>
        <dbReference type="ARBA" id="ARBA00005582"/>
    </source>
</evidence>
<dbReference type="Pfam" id="PF00293">
    <property type="entry name" value="NUDIX"/>
    <property type="match status" value="1"/>
</dbReference>
<evidence type="ECO:0000256" key="1">
    <source>
        <dbReference type="ARBA" id="ARBA00001946"/>
    </source>
</evidence>
<sequence>MMKQIDVVGAVIVNENKEVLCALRSESMSLSNYWEFPGGKVEKGEDHKEALVREIKEELLCDIQVGDFITETLHEYPNIKVKLTTYFAQIIKGTPIATEHEKIKWTPLKDIRSLKWAPADIPTIDLLLETESCNKKYF</sequence>
<dbReference type="PANTHER" id="PTHR47707">
    <property type="entry name" value="8-OXO-DGTP DIPHOSPHATASE"/>
    <property type="match status" value="1"/>
</dbReference>
<accession>A0ABR8T3Q6</accession>
<evidence type="ECO:0000256" key="4">
    <source>
        <dbReference type="ARBA" id="ARBA00022705"/>
    </source>
</evidence>
<gene>
    <name evidence="13" type="ORF">H9647_20285</name>
</gene>
<keyword evidence="6" id="KW-0227">DNA damage</keyword>
<keyword evidence="4" id="KW-0235">DNA replication</keyword>
<evidence type="ECO:0000256" key="9">
    <source>
        <dbReference type="ARBA" id="ARBA00023204"/>
    </source>
</evidence>
<dbReference type="InterPro" id="IPR047127">
    <property type="entry name" value="MutT-like"/>
</dbReference>
<dbReference type="SUPFAM" id="SSF55811">
    <property type="entry name" value="Nudix"/>
    <property type="match status" value="1"/>
</dbReference>
<evidence type="ECO:0000256" key="3">
    <source>
        <dbReference type="ARBA" id="ARBA00022457"/>
    </source>
</evidence>
<dbReference type="PROSITE" id="PS51462">
    <property type="entry name" value="NUDIX"/>
    <property type="match status" value="1"/>
</dbReference>
<evidence type="ECO:0000256" key="7">
    <source>
        <dbReference type="ARBA" id="ARBA00022801"/>
    </source>
</evidence>
<dbReference type="CDD" id="cd03425">
    <property type="entry name" value="NUDIX_MutT_NudA_like"/>
    <property type="match status" value="1"/>
</dbReference>
<keyword evidence="7" id="KW-0378">Hydrolase</keyword>
<keyword evidence="8" id="KW-0460">Magnesium</keyword>
<evidence type="ECO:0000256" key="11">
    <source>
        <dbReference type="ARBA" id="ARBA00038905"/>
    </source>
</evidence>
<comment type="similarity">
    <text evidence="2">Belongs to the Nudix hydrolase family.</text>
</comment>
<keyword evidence="9" id="KW-0234">DNA repair</keyword>
<comment type="cofactor">
    <cofactor evidence="1">
        <name>Mg(2+)</name>
        <dbReference type="ChEBI" id="CHEBI:18420"/>
    </cofactor>
</comment>
<proteinExistence type="inferred from homology"/>
<keyword evidence="5" id="KW-0479">Metal-binding</keyword>
<dbReference type="InterPro" id="IPR015797">
    <property type="entry name" value="NUDIX_hydrolase-like_dom_sf"/>
</dbReference>
<dbReference type="EMBL" id="JACSQL010000012">
    <property type="protein sequence ID" value="MBD7970411.1"/>
    <property type="molecule type" value="Genomic_DNA"/>
</dbReference>
<dbReference type="Proteomes" id="UP000608071">
    <property type="component" value="Unassembled WGS sequence"/>
</dbReference>
<evidence type="ECO:0000259" key="12">
    <source>
        <dbReference type="PROSITE" id="PS51462"/>
    </source>
</evidence>
<dbReference type="Gene3D" id="3.90.79.10">
    <property type="entry name" value="Nucleoside Triphosphate Pyrophosphohydrolase"/>
    <property type="match status" value="1"/>
</dbReference>
<protein>
    <recommendedName>
        <fullName evidence="11">8-oxo-dGTP diphosphatase</fullName>
        <ecNumber evidence="11">3.6.1.55</ecNumber>
    </recommendedName>
</protein>
<keyword evidence="14" id="KW-1185">Reference proteome</keyword>